<dbReference type="KEGG" id="mnm:MNVM_08800"/>
<keyword evidence="2" id="KW-1185">Reference proteome</keyword>
<dbReference type="AlphaFoldDB" id="A0A7I7JKA5"/>
<evidence type="ECO:0000313" key="1">
    <source>
        <dbReference type="EMBL" id="BBX11799.1"/>
    </source>
</evidence>
<evidence type="ECO:0000313" key="2">
    <source>
        <dbReference type="Proteomes" id="UP000466997"/>
    </source>
</evidence>
<sequence length="53" mass="5986">MWVSVGRRGWWRNFSGDGGPLKIRLDGADRAGHAVAERDEQGRVKVVVRLDPR</sequence>
<organism evidence="1 2">
    <name type="scientific">Mycobacterium novum</name>
    <dbReference type="NCBI Taxonomy" id="2492438"/>
    <lineage>
        <taxon>Bacteria</taxon>
        <taxon>Bacillati</taxon>
        <taxon>Actinomycetota</taxon>
        <taxon>Actinomycetes</taxon>
        <taxon>Mycobacteriales</taxon>
        <taxon>Mycobacteriaceae</taxon>
        <taxon>Mycobacterium</taxon>
    </lineage>
</organism>
<gene>
    <name evidence="1" type="ORF">MNVM_08800</name>
</gene>
<dbReference type="RefSeq" id="WP_158019441.1">
    <property type="nucleotide sequence ID" value="NZ_AP022562.1"/>
</dbReference>
<dbReference type="Proteomes" id="UP000466997">
    <property type="component" value="Chromosome"/>
</dbReference>
<proteinExistence type="predicted"/>
<name>A0A7I7JKA5_9MYCO</name>
<accession>A0A7I7JKA5</accession>
<reference evidence="1 2" key="1">
    <citation type="journal article" date="2019" name="Emerg. Microbes Infect.">
        <title>Comprehensive subspecies identification of 175 nontuberculous mycobacteria species based on 7547 genomic profiles.</title>
        <authorList>
            <person name="Matsumoto Y."/>
            <person name="Kinjo T."/>
            <person name="Motooka D."/>
            <person name="Nabeya D."/>
            <person name="Jung N."/>
            <person name="Uechi K."/>
            <person name="Horii T."/>
            <person name="Iida T."/>
            <person name="Fujita J."/>
            <person name="Nakamura S."/>
        </authorList>
    </citation>
    <scope>NUCLEOTIDE SEQUENCE [LARGE SCALE GENOMIC DNA]</scope>
    <source>
        <strain evidence="1 2">JCM 6391</strain>
    </source>
</reference>
<protein>
    <submittedName>
        <fullName evidence="1">Uncharacterized protein</fullName>
    </submittedName>
</protein>
<dbReference type="EMBL" id="AP022562">
    <property type="protein sequence ID" value="BBX11799.1"/>
    <property type="molecule type" value="Genomic_DNA"/>
</dbReference>